<dbReference type="Proteomes" id="UP000005710">
    <property type="component" value="Unassembled WGS sequence"/>
</dbReference>
<dbReference type="STRING" id="867903.ThesuDRAFT_00193"/>
<dbReference type="InterPro" id="IPR020568">
    <property type="entry name" value="Ribosomal_Su5_D2-typ_SF"/>
</dbReference>
<dbReference type="Pfam" id="PF09186">
    <property type="entry name" value="DUF1949"/>
    <property type="match status" value="1"/>
</dbReference>
<dbReference type="InterPro" id="IPR015269">
    <property type="entry name" value="UPF0029_Impact_C"/>
</dbReference>
<evidence type="ECO:0000313" key="5">
    <source>
        <dbReference type="Proteomes" id="UP000005710"/>
    </source>
</evidence>
<evidence type="ECO:0000259" key="2">
    <source>
        <dbReference type="Pfam" id="PF01205"/>
    </source>
</evidence>
<dbReference type="InterPro" id="IPR036956">
    <property type="entry name" value="Impact_N_sf"/>
</dbReference>
<feature type="domain" description="UPF0029" evidence="3">
    <location>
        <begin position="87"/>
        <end position="142"/>
    </location>
</feature>
<feature type="domain" description="Impact N-terminal" evidence="2">
    <location>
        <begin position="11"/>
        <end position="70"/>
    </location>
</feature>
<dbReference type="eggNOG" id="COG1739">
    <property type="taxonomic scope" value="Bacteria"/>
</dbReference>
<dbReference type="InterPro" id="IPR035647">
    <property type="entry name" value="EFG_III/V"/>
</dbReference>
<sequence length="158" mass="16900">MPAFIAGFRGEWRWCSDAGEPSGTAGRPVLDVLERAGLVQVAVLVTRYFGGVKLGAAGLVRAYAGACAAAVQAAGPVTYRRGRRGRLELPYAAYGPVRAWLEEQAIAILDESFGTGVSLDLWVPEDLEAQVPAQARERSAGQASWQPGPWEYRAVEPA</sequence>
<dbReference type="HOGENOM" id="CLU_083552_2_1_9"/>
<dbReference type="Gene3D" id="3.30.230.30">
    <property type="entry name" value="Impact, N-terminal domain"/>
    <property type="match status" value="1"/>
</dbReference>
<dbReference type="InterPro" id="IPR023582">
    <property type="entry name" value="Impact"/>
</dbReference>
<gene>
    <name evidence="4" type="ORF">ThesuDRAFT_00193</name>
</gene>
<dbReference type="InterPro" id="IPR020569">
    <property type="entry name" value="UPF0029_Impact_CS"/>
</dbReference>
<reference evidence="4" key="2">
    <citation type="submission" date="2012-10" db="EMBL/GenBank/DDBJ databases">
        <title>Improved high-quality draft of Thermaerobacter subterraneus C21, DSM 13965.</title>
        <authorList>
            <consortium name="DOE Joint Genome Institute"/>
            <person name="Eisen J."/>
            <person name="Huntemann M."/>
            <person name="Wei C.-L."/>
            <person name="Han J."/>
            <person name="Detter J.C."/>
            <person name="Han C."/>
            <person name="Tapia R."/>
            <person name="Chen A."/>
            <person name="Kyrpides N."/>
            <person name="Mavromatis K."/>
            <person name="Markowitz V."/>
            <person name="Szeto E."/>
            <person name="Ivanova N."/>
            <person name="Mikhailova N."/>
            <person name="Ovchinnikova G."/>
            <person name="Pagani I."/>
            <person name="Pati A."/>
            <person name="Goodwin L."/>
            <person name="Nordberg H.P."/>
            <person name="Cantor M.N."/>
            <person name="Hua S.X."/>
            <person name="Woyke T."/>
            <person name="Eisen J."/>
            <person name="Klenk H.-P."/>
        </authorList>
    </citation>
    <scope>NUCLEOTIDE SEQUENCE [LARGE SCALE GENOMIC DNA]</scope>
    <source>
        <strain evidence="4">DSM 13965</strain>
    </source>
</reference>
<protein>
    <recommendedName>
        <fullName evidence="6">Impact N-terminal domain-containing protein</fullName>
    </recommendedName>
</protein>
<keyword evidence="5" id="KW-1185">Reference proteome</keyword>
<dbReference type="PANTHER" id="PTHR16301:SF20">
    <property type="entry name" value="IMPACT FAMILY MEMBER YIGZ"/>
    <property type="match status" value="1"/>
</dbReference>
<dbReference type="SUPFAM" id="SSF54211">
    <property type="entry name" value="Ribosomal protein S5 domain 2-like"/>
    <property type="match status" value="1"/>
</dbReference>
<evidence type="ECO:0008006" key="6">
    <source>
        <dbReference type="Google" id="ProtNLM"/>
    </source>
</evidence>
<dbReference type="GO" id="GO:0006446">
    <property type="term" value="P:regulation of translational initiation"/>
    <property type="evidence" value="ECO:0007669"/>
    <property type="project" value="TreeGrafter"/>
</dbReference>
<dbReference type="GO" id="GO:0005737">
    <property type="term" value="C:cytoplasm"/>
    <property type="evidence" value="ECO:0007669"/>
    <property type="project" value="TreeGrafter"/>
</dbReference>
<organism evidence="4 5">
    <name type="scientific">Thermaerobacter subterraneus DSM 13965</name>
    <dbReference type="NCBI Taxonomy" id="867903"/>
    <lineage>
        <taxon>Bacteria</taxon>
        <taxon>Bacillati</taxon>
        <taxon>Bacillota</taxon>
        <taxon>Clostridia</taxon>
        <taxon>Eubacteriales</taxon>
        <taxon>Clostridiales Family XVII. Incertae Sedis</taxon>
        <taxon>Thermaerobacter</taxon>
    </lineage>
</organism>
<dbReference type="SUPFAM" id="SSF54980">
    <property type="entry name" value="EF-G C-terminal domain-like"/>
    <property type="match status" value="1"/>
</dbReference>
<dbReference type="AlphaFoldDB" id="K6PM50"/>
<proteinExistence type="inferred from homology"/>
<evidence type="ECO:0000313" key="4">
    <source>
        <dbReference type="EMBL" id="EKP93947.1"/>
    </source>
</evidence>
<comment type="similarity">
    <text evidence="1">Belongs to the IMPACT family.</text>
</comment>
<dbReference type="PROSITE" id="PS00910">
    <property type="entry name" value="UPF0029"/>
    <property type="match status" value="1"/>
</dbReference>
<dbReference type="Gene3D" id="3.30.70.240">
    <property type="match status" value="1"/>
</dbReference>
<evidence type="ECO:0000259" key="3">
    <source>
        <dbReference type="Pfam" id="PF09186"/>
    </source>
</evidence>
<evidence type="ECO:0000256" key="1">
    <source>
        <dbReference type="ARBA" id="ARBA00007665"/>
    </source>
</evidence>
<dbReference type="EMBL" id="AENY02000004">
    <property type="protein sequence ID" value="EKP93947.1"/>
    <property type="molecule type" value="Genomic_DNA"/>
</dbReference>
<accession>K6PM50</accession>
<comment type="caution">
    <text evidence="4">The sequence shown here is derived from an EMBL/GenBank/DDBJ whole genome shotgun (WGS) entry which is preliminary data.</text>
</comment>
<dbReference type="PANTHER" id="PTHR16301">
    <property type="entry name" value="IMPACT-RELATED"/>
    <property type="match status" value="1"/>
</dbReference>
<dbReference type="Pfam" id="PF01205">
    <property type="entry name" value="Impact_N"/>
    <property type="match status" value="1"/>
</dbReference>
<reference evidence="4" key="1">
    <citation type="submission" date="2010-10" db="EMBL/GenBank/DDBJ databases">
        <authorList>
            <consortium name="US DOE Joint Genome Institute (JGI-PGF)"/>
            <person name="Lucas S."/>
            <person name="Copeland A."/>
            <person name="Lapidus A."/>
            <person name="Bruce D."/>
            <person name="Goodwin L."/>
            <person name="Pitluck S."/>
            <person name="Kyrpides N."/>
            <person name="Mavromatis K."/>
            <person name="Detter J.C."/>
            <person name="Han C."/>
            <person name="Land M."/>
            <person name="Hauser L."/>
            <person name="Markowitz V."/>
            <person name="Cheng J.-F."/>
            <person name="Hugenholtz P."/>
            <person name="Woyke T."/>
            <person name="Wu D."/>
            <person name="Pukall R."/>
            <person name="Wahrenburg C."/>
            <person name="Brambilla E."/>
            <person name="Klenk H.-P."/>
            <person name="Eisen J.A."/>
        </authorList>
    </citation>
    <scope>NUCLEOTIDE SEQUENCE [LARGE SCALE GENOMIC DNA]</scope>
    <source>
        <strain evidence="4">DSM 13965</strain>
    </source>
</reference>
<dbReference type="InterPro" id="IPR001498">
    <property type="entry name" value="Impact_N"/>
</dbReference>
<name>K6PM50_9FIRM</name>